<dbReference type="GeneTree" id="ENSGT00530000063872"/>
<dbReference type="PANTHER" id="PTHR15468">
    <property type="entry name" value="ZNF185"/>
    <property type="match status" value="1"/>
</dbReference>
<proteinExistence type="predicted"/>
<reference evidence="6" key="3">
    <citation type="submission" date="2025-09" db="UniProtKB">
        <authorList>
            <consortium name="Ensembl"/>
        </authorList>
    </citation>
    <scope>IDENTIFICATION</scope>
</reference>
<keyword evidence="2" id="KW-0862">Zinc</keyword>
<keyword evidence="3" id="KW-0440">LIM domain</keyword>
<reference evidence="6" key="2">
    <citation type="submission" date="2025-08" db="UniProtKB">
        <authorList>
            <consortium name="Ensembl"/>
        </authorList>
    </citation>
    <scope>IDENTIFICATION</scope>
</reference>
<gene>
    <name evidence="6" type="primary">ZNF185</name>
</gene>
<feature type="domain" description="LIM zinc-binding" evidence="5">
    <location>
        <begin position="458"/>
        <end position="494"/>
    </location>
</feature>
<dbReference type="AlphaFoldDB" id="A0A7N4PK63"/>
<feature type="region of interest" description="Disordered" evidence="4">
    <location>
        <begin position="288"/>
        <end position="340"/>
    </location>
</feature>
<dbReference type="InterPro" id="IPR001781">
    <property type="entry name" value="Znf_LIM"/>
</dbReference>
<evidence type="ECO:0000256" key="1">
    <source>
        <dbReference type="ARBA" id="ARBA00022723"/>
    </source>
</evidence>
<evidence type="ECO:0000256" key="4">
    <source>
        <dbReference type="SAM" id="MobiDB-lite"/>
    </source>
</evidence>
<evidence type="ECO:0000259" key="5">
    <source>
        <dbReference type="PROSITE" id="PS00478"/>
    </source>
</evidence>
<evidence type="ECO:0000256" key="3">
    <source>
        <dbReference type="ARBA" id="ARBA00023038"/>
    </source>
</evidence>
<feature type="compositionally biased region" description="Basic and acidic residues" evidence="4">
    <location>
        <begin position="129"/>
        <end position="149"/>
    </location>
</feature>
<name>A0A7N4PK63_SARHA</name>
<dbReference type="Gene3D" id="2.10.110.10">
    <property type="entry name" value="Cysteine Rich Protein"/>
    <property type="match status" value="1"/>
</dbReference>
<protein>
    <recommendedName>
        <fullName evidence="5">LIM zinc-binding domain-containing protein</fullName>
    </recommendedName>
</protein>
<feature type="region of interest" description="Disordered" evidence="4">
    <location>
        <begin position="98"/>
        <end position="264"/>
    </location>
</feature>
<dbReference type="GO" id="GO:0046872">
    <property type="term" value="F:metal ion binding"/>
    <property type="evidence" value="ECO:0007669"/>
    <property type="project" value="UniProtKB-KW"/>
</dbReference>
<evidence type="ECO:0000313" key="6">
    <source>
        <dbReference type="Ensembl" id="ENSSHAP00000038444.1"/>
    </source>
</evidence>
<dbReference type="PROSITE" id="PS00478">
    <property type="entry name" value="LIM_DOMAIN_1"/>
    <property type="match status" value="1"/>
</dbReference>
<evidence type="ECO:0000313" key="7">
    <source>
        <dbReference type="Proteomes" id="UP000007648"/>
    </source>
</evidence>
<dbReference type="InParanoid" id="A0A7N4PK63"/>
<sequence length="518" mass="57548">MRQSWVIHTLFYTAPGQHLICSLYPSGRSSAQDSAPAYMAKRVEITEDEVPSEKSQTLPSLARQFFNFASSDSSRERPSSSSWSGNVSRNLFSTPKVQEYSAKKEETHTLLPQEPKMESSLLDLSSETSQKRTSLEHKERNISSTKEDIPTEEEDKDTYPDEADRASTWSTDSNHGSTGSQNDLDEVDLPSKKGPILSYGDHFLSGIHGEDYEGPGKQQPVEVNKPSRPDPHPQEGGIREIPLAPPVPRDYRPSFWNPTRHGSEEHAIFSPEDQFDRSMNLQYCMPGENTTKYSSASTVTTTEKRYGSSVSSDDLLPPETRRFASSTIGSTDQRFGTLPSVDEMLTSDHRSSLSGYEERSVTTIVREARWDKTAHAGAKGDTRPDPNIHYSSYRVITPDSAHQLPLKGSDQEYSSRRYASATGDRPSMGGMPASSRDSASASDSEPPASSAKISGATCTYCCKEIRSGPKITLEHLGICCHEWCFKCGICKKKMGNMLDHVYIHKGIIHCDQCYARLF</sequence>
<keyword evidence="1" id="KW-0479">Metal-binding</keyword>
<feature type="compositionally biased region" description="Polar residues" evidence="4">
    <location>
        <begin position="167"/>
        <end position="182"/>
    </location>
</feature>
<dbReference type="CDD" id="cd08368">
    <property type="entry name" value="LIM"/>
    <property type="match status" value="1"/>
</dbReference>
<evidence type="ECO:0000256" key="2">
    <source>
        <dbReference type="ARBA" id="ARBA00022833"/>
    </source>
</evidence>
<dbReference type="PANTHER" id="PTHR15468:SF2">
    <property type="entry name" value="ZINC FINGER PROTEIN 185"/>
    <property type="match status" value="1"/>
</dbReference>
<accession>A0A7N4PK63</accession>
<dbReference type="Ensembl" id="ENSSHAT00000028917.1">
    <property type="protein sequence ID" value="ENSSHAP00000038444.1"/>
    <property type="gene ID" value="ENSSHAG00000015562.2"/>
</dbReference>
<feature type="region of interest" description="Disordered" evidence="4">
    <location>
        <begin position="401"/>
        <end position="453"/>
    </location>
</feature>
<dbReference type="Proteomes" id="UP000007648">
    <property type="component" value="Unassembled WGS sequence"/>
</dbReference>
<keyword evidence="7" id="KW-1185">Reference proteome</keyword>
<reference evidence="6 7" key="1">
    <citation type="journal article" date="2011" name="Proc. Natl. Acad. Sci. U.S.A.">
        <title>Genetic diversity and population structure of the endangered marsupial Sarcophilus harrisii (Tasmanian devil).</title>
        <authorList>
            <person name="Miller W."/>
            <person name="Hayes V.M."/>
            <person name="Ratan A."/>
            <person name="Petersen D.C."/>
            <person name="Wittekindt N.E."/>
            <person name="Miller J."/>
            <person name="Walenz B."/>
            <person name="Knight J."/>
            <person name="Qi J."/>
            <person name="Zhao F."/>
            <person name="Wang Q."/>
            <person name="Bedoya-Reina O.C."/>
            <person name="Katiyar N."/>
            <person name="Tomsho L.P."/>
            <person name="Kasson L.M."/>
            <person name="Hardie R.A."/>
            <person name="Woodbridge P."/>
            <person name="Tindall E.A."/>
            <person name="Bertelsen M.F."/>
            <person name="Dixon D."/>
            <person name="Pyecroft S."/>
            <person name="Helgen K.M."/>
            <person name="Lesk A.M."/>
            <person name="Pringle T.H."/>
            <person name="Patterson N."/>
            <person name="Zhang Y."/>
            <person name="Kreiss A."/>
            <person name="Woods G.M."/>
            <person name="Jones M.E."/>
            <person name="Schuster S.C."/>
        </authorList>
    </citation>
    <scope>NUCLEOTIDE SEQUENCE [LARGE SCALE GENOMIC DNA]</scope>
</reference>
<dbReference type="FunCoup" id="A0A7N4PK63">
    <property type="interactions" value="230"/>
</dbReference>
<feature type="compositionally biased region" description="Polar residues" evidence="4">
    <location>
        <begin position="288"/>
        <end position="301"/>
    </location>
</feature>
<organism evidence="6 7">
    <name type="scientific">Sarcophilus harrisii</name>
    <name type="common">Tasmanian devil</name>
    <name type="synonym">Sarcophilus laniarius</name>
    <dbReference type="NCBI Taxonomy" id="9305"/>
    <lineage>
        <taxon>Eukaryota</taxon>
        <taxon>Metazoa</taxon>
        <taxon>Chordata</taxon>
        <taxon>Craniata</taxon>
        <taxon>Vertebrata</taxon>
        <taxon>Euteleostomi</taxon>
        <taxon>Mammalia</taxon>
        <taxon>Metatheria</taxon>
        <taxon>Dasyuromorphia</taxon>
        <taxon>Dasyuridae</taxon>
        <taxon>Sarcophilus</taxon>
    </lineage>
</organism>
<dbReference type="SMART" id="SM00132">
    <property type="entry name" value="LIM"/>
    <property type="match status" value="1"/>
</dbReference>
<feature type="compositionally biased region" description="Low complexity" evidence="4">
    <location>
        <begin position="432"/>
        <end position="451"/>
    </location>
</feature>
<feature type="compositionally biased region" description="Polar residues" evidence="4">
    <location>
        <begin position="323"/>
        <end position="334"/>
    </location>
</feature>
<dbReference type="InterPro" id="IPR052621">
    <property type="entry name" value="Cell_Prolif/Cornif_Regul"/>
</dbReference>